<accession>A0ABT8Y3G4</accession>
<dbReference type="Proteomes" id="UP001169764">
    <property type="component" value="Unassembled WGS sequence"/>
</dbReference>
<feature type="chain" id="PRO_5047413899" evidence="3">
    <location>
        <begin position="25"/>
        <end position="268"/>
    </location>
</feature>
<keyword evidence="6" id="KW-1185">Reference proteome</keyword>
<dbReference type="SUPFAM" id="SSF52266">
    <property type="entry name" value="SGNH hydrolase"/>
    <property type="match status" value="1"/>
</dbReference>
<feature type="domain" description="SGNH hydrolase-type esterase" evidence="4">
    <location>
        <begin position="35"/>
        <end position="207"/>
    </location>
</feature>
<dbReference type="EMBL" id="JAUOTP010000001">
    <property type="protein sequence ID" value="MDO6412854.1"/>
    <property type="molecule type" value="Genomic_DNA"/>
</dbReference>
<dbReference type="PANTHER" id="PTHR43695">
    <property type="entry name" value="PUTATIVE (AFU_ORTHOLOGUE AFUA_2G17250)-RELATED"/>
    <property type="match status" value="1"/>
</dbReference>
<keyword evidence="2" id="KW-0378">Hydrolase</keyword>
<evidence type="ECO:0000256" key="2">
    <source>
        <dbReference type="ARBA" id="ARBA00022801"/>
    </source>
</evidence>
<dbReference type="CDD" id="cd01821">
    <property type="entry name" value="Rhamnogalacturan_acetylesterase_like"/>
    <property type="match status" value="1"/>
</dbReference>
<dbReference type="Pfam" id="PF13472">
    <property type="entry name" value="Lipase_GDSL_2"/>
    <property type="match status" value="1"/>
</dbReference>
<dbReference type="InterPro" id="IPR036514">
    <property type="entry name" value="SGNH_hydro_sf"/>
</dbReference>
<dbReference type="Gene3D" id="3.40.50.1110">
    <property type="entry name" value="SGNH hydrolase"/>
    <property type="match status" value="1"/>
</dbReference>
<dbReference type="InterPro" id="IPR037459">
    <property type="entry name" value="RhgT-like"/>
</dbReference>
<evidence type="ECO:0000256" key="1">
    <source>
        <dbReference type="ARBA" id="ARBA00008668"/>
    </source>
</evidence>
<dbReference type="PANTHER" id="PTHR43695:SF1">
    <property type="entry name" value="RHAMNOGALACTURONAN ACETYLESTERASE"/>
    <property type="match status" value="1"/>
</dbReference>
<feature type="signal peptide" evidence="3">
    <location>
        <begin position="1"/>
        <end position="24"/>
    </location>
</feature>
<evidence type="ECO:0000313" key="6">
    <source>
        <dbReference type="Proteomes" id="UP001169764"/>
    </source>
</evidence>
<dbReference type="InterPro" id="IPR013830">
    <property type="entry name" value="SGNH_hydro"/>
</dbReference>
<organism evidence="5 6">
    <name type="scientific">Sphingomonas natans</name>
    <dbReference type="NCBI Taxonomy" id="3063330"/>
    <lineage>
        <taxon>Bacteria</taxon>
        <taxon>Pseudomonadati</taxon>
        <taxon>Pseudomonadota</taxon>
        <taxon>Alphaproteobacteria</taxon>
        <taxon>Sphingomonadales</taxon>
        <taxon>Sphingomonadaceae</taxon>
        <taxon>Sphingomonas</taxon>
    </lineage>
</organism>
<sequence length="268" mass="28962">MWAAGRLAAALALLPLLGAAPAAAPRLPAILIASDSTAADAKPDRYPQMGWGTMLRCAVAPGVEVRNHAFAGRSTRTFLGEGRWDRLMAEVRPGDTVLIQFGHNDADRSKPERFTRAWTDYRDNLLHFVWMVRGAQAVPVLITPVARHAFNDRGLAQADFAEYSDVVREVAEKTATPLIDLESLSRAWLDKAGPQASLVFYLHMTAAQAPNYPQGIDDNTHLSELGARAVADLVATALAGLTLPVSKTILPVRPDLTRTSPLGRGACH</sequence>
<evidence type="ECO:0000259" key="4">
    <source>
        <dbReference type="Pfam" id="PF13472"/>
    </source>
</evidence>
<evidence type="ECO:0000256" key="3">
    <source>
        <dbReference type="SAM" id="SignalP"/>
    </source>
</evidence>
<reference evidence="5" key="1">
    <citation type="submission" date="2023-07" db="EMBL/GenBank/DDBJ databases">
        <authorList>
            <person name="Kim M."/>
        </authorList>
    </citation>
    <scope>NUCLEOTIDE SEQUENCE</scope>
    <source>
        <strain evidence="5">BIUV-7</strain>
    </source>
</reference>
<comment type="caution">
    <text evidence="5">The sequence shown here is derived from an EMBL/GenBank/DDBJ whole genome shotgun (WGS) entry which is preliminary data.</text>
</comment>
<gene>
    <name evidence="5" type="ORF">Q4F19_00520</name>
</gene>
<comment type="similarity">
    <text evidence="1">Belongs to the 'GDSL' lipolytic enzyme family.</text>
</comment>
<proteinExistence type="inferred from homology"/>
<evidence type="ECO:0000313" key="5">
    <source>
        <dbReference type="EMBL" id="MDO6412854.1"/>
    </source>
</evidence>
<name>A0ABT8Y3G4_9SPHN</name>
<protein>
    <submittedName>
        <fullName evidence="5">Rhamnogalacturonan acetylesterase</fullName>
    </submittedName>
</protein>
<keyword evidence="3" id="KW-0732">Signal</keyword>
<dbReference type="RefSeq" id="WP_303539188.1">
    <property type="nucleotide sequence ID" value="NZ_JAUOTP010000001.1"/>
</dbReference>